<gene>
    <name evidence="2" type="ORF">DPMN_103699</name>
    <name evidence="3" type="ORF">DPMN_117505</name>
</gene>
<feature type="compositionally biased region" description="Polar residues" evidence="1">
    <location>
        <begin position="18"/>
        <end position="28"/>
    </location>
</feature>
<dbReference type="EMBL" id="JAIWYP010000004">
    <property type="protein sequence ID" value="KAH3843970.1"/>
    <property type="molecule type" value="Genomic_DNA"/>
</dbReference>
<dbReference type="AlphaFoldDB" id="A0A9D4H8J1"/>
<accession>A0A9D4H8J1</accession>
<sequence length="76" mass="8406">MQGPKFNHQENLIGPDQANKSEIPSATSDFPIKSFATSEEDIKQIINRKSSGHDSISTEVMKADVKTNKHHSRSIA</sequence>
<evidence type="ECO:0000313" key="2">
    <source>
        <dbReference type="EMBL" id="KAH3830455.1"/>
    </source>
</evidence>
<keyword evidence="4" id="KW-1185">Reference proteome</keyword>
<dbReference type="EMBL" id="JAIWYP010000004">
    <property type="protein sequence ID" value="KAH3830455.1"/>
    <property type="molecule type" value="Genomic_DNA"/>
</dbReference>
<name>A0A9D4H8J1_DREPO</name>
<feature type="region of interest" description="Disordered" evidence="1">
    <location>
        <begin position="1"/>
        <end position="35"/>
    </location>
</feature>
<reference evidence="2" key="1">
    <citation type="journal article" date="2019" name="bioRxiv">
        <title>The Genome of the Zebra Mussel, Dreissena polymorpha: A Resource for Invasive Species Research.</title>
        <authorList>
            <person name="McCartney M.A."/>
            <person name="Auch B."/>
            <person name="Kono T."/>
            <person name="Mallez S."/>
            <person name="Zhang Y."/>
            <person name="Obille A."/>
            <person name="Becker A."/>
            <person name="Abrahante J.E."/>
            <person name="Garbe J."/>
            <person name="Badalamenti J.P."/>
            <person name="Herman A."/>
            <person name="Mangelson H."/>
            <person name="Liachko I."/>
            <person name="Sullivan S."/>
            <person name="Sone E.D."/>
            <person name="Koren S."/>
            <person name="Silverstein K.A.T."/>
            <person name="Beckman K.B."/>
            <person name="Gohl D.M."/>
        </authorList>
    </citation>
    <scope>NUCLEOTIDE SEQUENCE</scope>
    <source>
        <strain evidence="2">Duluth1</strain>
        <tissue evidence="2">Whole animal</tissue>
    </source>
</reference>
<evidence type="ECO:0000313" key="3">
    <source>
        <dbReference type="EMBL" id="KAH3843970.1"/>
    </source>
</evidence>
<evidence type="ECO:0000256" key="1">
    <source>
        <dbReference type="SAM" id="MobiDB-lite"/>
    </source>
</evidence>
<proteinExistence type="predicted"/>
<reference evidence="2" key="2">
    <citation type="submission" date="2020-11" db="EMBL/GenBank/DDBJ databases">
        <authorList>
            <person name="McCartney M.A."/>
            <person name="Auch B."/>
            <person name="Kono T."/>
            <person name="Mallez S."/>
            <person name="Becker A."/>
            <person name="Gohl D.M."/>
            <person name="Silverstein K.A.T."/>
            <person name="Koren S."/>
            <person name="Bechman K.B."/>
            <person name="Herman A."/>
            <person name="Abrahante J.E."/>
            <person name="Garbe J."/>
        </authorList>
    </citation>
    <scope>NUCLEOTIDE SEQUENCE</scope>
    <source>
        <strain evidence="2">Duluth1</strain>
        <tissue evidence="2">Whole animal</tissue>
    </source>
</reference>
<organism evidence="2 4">
    <name type="scientific">Dreissena polymorpha</name>
    <name type="common">Zebra mussel</name>
    <name type="synonym">Mytilus polymorpha</name>
    <dbReference type="NCBI Taxonomy" id="45954"/>
    <lineage>
        <taxon>Eukaryota</taxon>
        <taxon>Metazoa</taxon>
        <taxon>Spiralia</taxon>
        <taxon>Lophotrochozoa</taxon>
        <taxon>Mollusca</taxon>
        <taxon>Bivalvia</taxon>
        <taxon>Autobranchia</taxon>
        <taxon>Heteroconchia</taxon>
        <taxon>Euheterodonta</taxon>
        <taxon>Imparidentia</taxon>
        <taxon>Neoheterodontei</taxon>
        <taxon>Myida</taxon>
        <taxon>Dreissenoidea</taxon>
        <taxon>Dreissenidae</taxon>
        <taxon>Dreissena</taxon>
    </lineage>
</organism>
<comment type="caution">
    <text evidence="2">The sequence shown here is derived from an EMBL/GenBank/DDBJ whole genome shotgun (WGS) entry which is preliminary data.</text>
</comment>
<dbReference type="Proteomes" id="UP000828390">
    <property type="component" value="Unassembled WGS sequence"/>
</dbReference>
<feature type="region of interest" description="Disordered" evidence="1">
    <location>
        <begin position="47"/>
        <end position="76"/>
    </location>
</feature>
<feature type="compositionally biased region" description="Polar residues" evidence="1">
    <location>
        <begin position="47"/>
        <end position="58"/>
    </location>
</feature>
<evidence type="ECO:0000313" key="4">
    <source>
        <dbReference type="Proteomes" id="UP000828390"/>
    </source>
</evidence>
<protein>
    <submittedName>
        <fullName evidence="2">Uncharacterized protein</fullName>
    </submittedName>
</protein>